<evidence type="ECO:0000256" key="1">
    <source>
        <dbReference type="SAM" id="MobiDB-lite"/>
    </source>
</evidence>
<dbReference type="Pfam" id="PF13683">
    <property type="entry name" value="rve_3"/>
    <property type="match status" value="1"/>
</dbReference>
<feature type="compositionally biased region" description="Low complexity" evidence="1">
    <location>
        <begin position="412"/>
        <end position="421"/>
    </location>
</feature>
<dbReference type="InterPro" id="IPR012337">
    <property type="entry name" value="RNaseH-like_sf"/>
</dbReference>
<proteinExistence type="predicted"/>
<dbReference type="EMBL" id="JBHTIS010000387">
    <property type="protein sequence ID" value="MFD1045714.1"/>
    <property type="molecule type" value="Genomic_DNA"/>
</dbReference>
<accession>A0ABW3M8U0</accession>
<gene>
    <name evidence="3" type="ORF">ACFQ1S_09120</name>
</gene>
<evidence type="ECO:0000313" key="3">
    <source>
        <dbReference type="EMBL" id="MFD1045714.1"/>
    </source>
</evidence>
<dbReference type="InterPro" id="IPR001584">
    <property type="entry name" value="Integrase_cat-core"/>
</dbReference>
<dbReference type="Proteomes" id="UP001597045">
    <property type="component" value="Unassembled WGS sequence"/>
</dbReference>
<dbReference type="SUPFAM" id="SSF53098">
    <property type="entry name" value="Ribonuclease H-like"/>
    <property type="match status" value="1"/>
</dbReference>
<reference evidence="4" key="1">
    <citation type="journal article" date="2019" name="Int. J. Syst. Evol. Microbiol.">
        <title>The Global Catalogue of Microorganisms (GCM) 10K type strain sequencing project: providing services to taxonomists for standard genome sequencing and annotation.</title>
        <authorList>
            <consortium name="The Broad Institute Genomics Platform"/>
            <consortium name="The Broad Institute Genome Sequencing Center for Infectious Disease"/>
            <person name="Wu L."/>
            <person name="Ma J."/>
        </authorList>
    </citation>
    <scope>NUCLEOTIDE SEQUENCE [LARGE SCALE GENOMIC DNA]</scope>
    <source>
        <strain evidence="4">JCM 31486</strain>
    </source>
</reference>
<organism evidence="3 4">
    <name type="scientific">Kibdelosporangium lantanae</name>
    <dbReference type="NCBI Taxonomy" id="1497396"/>
    <lineage>
        <taxon>Bacteria</taxon>
        <taxon>Bacillati</taxon>
        <taxon>Actinomycetota</taxon>
        <taxon>Actinomycetes</taxon>
        <taxon>Pseudonocardiales</taxon>
        <taxon>Pseudonocardiaceae</taxon>
        <taxon>Kibdelosporangium</taxon>
    </lineage>
</organism>
<feature type="compositionally biased region" description="Low complexity" evidence="1">
    <location>
        <begin position="385"/>
        <end position="404"/>
    </location>
</feature>
<feature type="domain" description="Integrase catalytic" evidence="2">
    <location>
        <begin position="158"/>
        <end position="337"/>
    </location>
</feature>
<dbReference type="PROSITE" id="PS50994">
    <property type="entry name" value="INTEGRASE"/>
    <property type="match status" value="1"/>
</dbReference>
<evidence type="ECO:0000313" key="4">
    <source>
        <dbReference type="Proteomes" id="UP001597045"/>
    </source>
</evidence>
<sequence length="421" mass="47975">MLLRLAYLGLTNTSAMLRLLPRSNRDKDIEILALRHQIAVLQRQLGNTKTRFSPADRALLAALLHRLPRQTLHKLRLLVRPDTILRWHRDLLRRHHAKMSRPKRPGRPRTIRSIRILVLRLARENLNWGYRHIHGELLVSGIKVAASTVWQILTDAGIDPAPERASSTWAQFLRSQAQVLLGCDFFETVTPTGVRMYVLVAIEHAQRRIRILGATPHPTAEWVTQAARNLVMDLQDASHRARFPIRDRDGKFPHLLDAILTNAGIEVVPSGVQMPKMNSIVERWIQTCRHELLDRTLIWNQRHLLHALREYKHFYNNHRPHQGITNTRPLRPLPRPITDPAQISQLDIRRRLGGILNEYHHAARPAPMTFSASAAAETPWRTWGSSSPPTTTSRSRSTAPSPSARSPPPNAPTSATTRKPT</sequence>
<comment type="caution">
    <text evidence="3">The sequence shown here is derived from an EMBL/GenBank/DDBJ whole genome shotgun (WGS) entry which is preliminary data.</text>
</comment>
<feature type="region of interest" description="Disordered" evidence="1">
    <location>
        <begin position="377"/>
        <end position="421"/>
    </location>
</feature>
<keyword evidence="4" id="KW-1185">Reference proteome</keyword>
<protein>
    <submittedName>
        <fullName evidence="3">Integrase core domain-containing protein</fullName>
    </submittedName>
</protein>
<dbReference type="InterPro" id="IPR036397">
    <property type="entry name" value="RNaseH_sf"/>
</dbReference>
<name>A0ABW3M8U0_9PSEU</name>
<evidence type="ECO:0000259" key="2">
    <source>
        <dbReference type="PROSITE" id="PS50994"/>
    </source>
</evidence>
<dbReference type="Gene3D" id="3.30.420.10">
    <property type="entry name" value="Ribonuclease H-like superfamily/Ribonuclease H"/>
    <property type="match status" value="1"/>
</dbReference>